<comment type="caution">
    <text evidence="1">The sequence shown here is derived from an EMBL/GenBank/DDBJ whole genome shotgun (WGS) entry which is preliminary data.</text>
</comment>
<evidence type="ECO:0000313" key="1">
    <source>
        <dbReference type="EMBL" id="HHQ81028.1"/>
    </source>
</evidence>
<name>A0A7J3ZLW0_9CREN</name>
<organism evidence="1">
    <name type="scientific">Fervidicoccus fontis</name>
    <dbReference type="NCBI Taxonomy" id="683846"/>
    <lineage>
        <taxon>Archaea</taxon>
        <taxon>Thermoproteota</taxon>
        <taxon>Thermoprotei</taxon>
        <taxon>Fervidicoccales</taxon>
        <taxon>Fervidicoccaceae</taxon>
        <taxon>Fervidicoccus</taxon>
    </lineage>
</organism>
<dbReference type="AlphaFoldDB" id="A0A7J3ZLW0"/>
<proteinExistence type="predicted"/>
<reference evidence="1" key="1">
    <citation type="journal article" date="2020" name="mSystems">
        <title>Genome- and Community-Level Interaction Insights into Carbon Utilization and Element Cycling Functions of Hydrothermarchaeota in Hydrothermal Sediment.</title>
        <authorList>
            <person name="Zhou Z."/>
            <person name="Liu Y."/>
            <person name="Xu W."/>
            <person name="Pan J."/>
            <person name="Luo Z.H."/>
            <person name="Li M."/>
        </authorList>
    </citation>
    <scope>NUCLEOTIDE SEQUENCE [LARGE SCALE GENOMIC DNA]</scope>
    <source>
        <strain evidence="1">SpSt-1116</strain>
    </source>
</reference>
<dbReference type="EMBL" id="DRZC01000080">
    <property type="protein sequence ID" value="HHQ81028.1"/>
    <property type="molecule type" value="Genomic_DNA"/>
</dbReference>
<evidence type="ECO:0008006" key="2">
    <source>
        <dbReference type="Google" id="ProtNLM"/>
    </source>
</evidence>
<sequence length="76" mass="8099">MSGLGELVLVRVKVAVGYKNVRGLRREMGCIVVAVEKNGRLPLPERTLSQRGSAFLLGREDCLGKAERSLAGGSSS</sequence>
<protein>
    <recommendedName>
        <fullName evidence="2">RCK C-terminal domain-containing protein</fullName>
    </recommendedName>
</protein>
<accession>A0A7J3ZLW0</accession>
<gene>
    <name evidence="1" type="ORF">ENM78_06240</name>
</gene>